<evidence type="ECO:0008006" key="3">
    <source>
        <dbReference type="Google" id="ProtNLM"/>
    </source>
</evidence>
<dbReference type="EMBL" id="LAOA01000044">
    <property type="protein sequence ID" value="KJV74918.1"/>
    <property type="molecule type" value="Genomic_DNA"/>
</dbReference>
<comment type="caution">
    <text evidence="1">The sequence shown here is derived from an EMBL/GenBank/DDBJ whole genome shotgun (WGS) entry which is preliminary data.</text>
</comment>
<dbReference type="AlphaFoldDB" id="A0A0F3P3N9"/>
<dbReference type="Proteomes" id="UP000033671">
    <property type="component" value="Unassembled WGS sequence"/>
</dbReference>
<dbReference type="PATRIC" id="fig|1359175.3.peg.2116"/>
<dbReference type="RefSeq" id="WP_045917151.1">
    <property type="nucleotide sequence ID" value="NZ_LAOA01000044.1"/>
</dbReference>
<proteinExistence type="predicted"/>
<protein>
    <recommendedName>
        <fullName evidence="3">DUF3971 domain-containing protein</fullName>
    </recommendedName>
</protein>
<sequence>MKKLFKALWIFGIIIVLSILAIKTTIFDYGLKCIIVYAARLSGYKVSINSLSKDIGIKNSAIELHNINYDIYKDYNINIDSVKIYFNFIDLFVPNKLKKFQAVLYNAKLYYTRSPTPLINASFDADYVHTIQTNDKKYVGTIKINNIESNILNLTDSRFTNLVKNNICNFEVDSHNSLITSSCKLYGRSKSLILDVNVAAKFLDGVLTQCKGTIDSKSLPLLISKKFNFLLPNNYIWANITSIIEQGEITNANINFDLEEEFFNNGTIQDHNLYGQMTISNASIKYDAIPRITNIKSNVQILGNKLYFTDLTAKLLSTDITEAQIEVDWSTFLNTEIGITGKANGPVQDLIIGFIPIKFLDKLRSTEINLAEAYGTADTKFNIVIPIATDTKNKYSVKTQINNFDLTLKKKFKLFYELMEVGYDSHTVMITASGKINNMNSNLNYKALVDTESDFCDTLNLAILVNNQSDLNSDFLQIIDGNAIINLKLESKLNYSAISIDNDLTNLGFNVYHSLVTKNVGQKAKLRMLTKFINSNLYQLSGQLSGSNNLNIQGTVNYDQKNAKFNFPVFKYANNDFIVKINLTDDQIIANIKGNILDLSNINLQDLINQDSALKLFSSGSIILDASKVMLKDNIILTDLYLALNQKINSVLTGQLLAKIGEQHLTAELITTDSSTKLEVRTPNASSLIQELNISKDLIKGELILKIDIPHDRHEKIIGNLIMKNVTTKRTSFLTKLVSLFSFHGLINLVTLQDTVYFSNAYAKFNYDNGIIKIHDGRATGSSLSFTLYGVVDTNKRYYNITGRCFPVLYGINPILNNVVSARYNQNNKF</sequence>
<evidence type="ECO:0000313" key="1">
    <source>
        <dbReference type="EMBL" id="KJV74918.1"/>
    </source>
</evidence>
<gene>
    <name evidence="1" type="ORF">OTSTA716_1161</name>
</gene>
<evidence type="ECO:0000313" key="2">
    <source>
        <dbReference type="Proteomes" id="UP000033671"/>
    </source>
</evidence>
<name>A0A0F3P3N9_ORITS</name>
<organism evidence="1 2">
    <name type="scientific">Orientia tsutsugamushi str. TA716</name>
    <dbReference type="NCBI Taxonomy" id="1359175"/>
    <lineage>
        <taxon>Bacteria</taxon>
        <taxon>Pseudomonadati</taxon>
        <taxon>Pseudomonadota</taxon>
        <taxon>Alphaproteobacteria</taxon>
        <taxon>Rickettsiales</taxon>
        <taxon>Rickettsiaceae</taxon>
        <taxon>Rickettsieae</taxon>
        <taxon>Orientia</taxon>
    </lineage>
</organism>
<reference evidence="1 2" key="1">
    <citation type="submission" date="2015-01" db="EMBL/GenBank/DDBJ databases">
        <title>Genome Sequencing of Rickettsiales.</title>
        <authorList>
            <person name="Daugherty S.C."/>
            <person name="Su Q."/>
            <person name="Abolude K."/>
            <person name="Beier-Sexton M."/>
            <person name="Carlyon J.A."/>
            <person name="Carter R."/>
            <person name="Day N.P."/>
            <person name="Dumler S.J."/>
            <person name="Dyachenko V."/>
            <person name="Godinez A."/>
            <person name="Kurtti T.J."/>
            <person name="Lichay M."/>
            <person name="Mullins K.E."/>
            <person name="Ott S."/>
            <person name="Pappas-Brown V."/>
            <person name="Paris D.H."/>
            <person name="Patel P."/>
            <person name="Richards A.L."/>
            <person name="Sadzewicz L."/>
            <person name="Sears K."/>
            <person name="Seidman D."/>
            <person name="Sengamalay N."/>
            <person name="Stenos J."/>
            <person name="Tallon L.J."/>
            <person name="Vincent G."/>
            <person name="Fraser C.M."/>
            <person name="Munderloh U."/>
            <person name="Dunning-Hotopp J.C."/>
        </authorList>
    </citation>
    <scope>NUCLEOTIDE SEQUENCE [LARGE SCALE GENOMIC DNA]</scope>
    <source>
        <strain evidence="1 2">TA716</strain>
    </source>
</reference>
<accession>A0A0F3P3N9</accession>